<dbReference type="GO" id="GO:0007165">
    <property type="term" value="P:signal transduction"/>
    <property type="evidence" value="ECO:0007669"/>
    <property type="project" value="UniProtKB-KW"/>
</dbReference>
<keyword evidence="3 6" id="KW-0812">Transmembrane</keyword>
<protein>
    <recommendedName>
        <fullName evidence="6">Gustatory receptor</fullName>
    </recommendedName>
</protein>
<organism evidence="7 8">
    <name type="scientific">Drosophila suzukii</name>
    <name type="common">Spotted-wing drosophila fruit fly</name>
    <dbReference type="NCBI Taxonomy" id="28584"/>
    <lineage>
        <taxon>Eukaryota</taxon>
        <taxon>Metazoa</taxon>
        <taxon>Ecdysozoa</taxon>
        <taxon>Arthropoda</taxon>
        <taxon>Hexapoda</taxon>
        <taxon>Insecta</taxon>
        <taxon>Pterygota</taxon>
        <taxon>Neoptera</taxon>
        <taxon>Endopterygota</taxon>
        <taxon>Diptera</taxon>
        <taxon>Brachycera</taxon>
        <taxon>Muscomorpha</taxon>
        <taxon>Ephydroidea</taxon>
        <taxon>Drosophilidae</taxon>
        <taxon>Drosophila</taxon>
        <taxon>Sophophora</taxon>
    </lineage>
</organism>
<accession>A0AB39Z420</accession>
<evidence type="ECO:0000256" key="3">
    <source>
        <dbReference type="ARBA" id="ARBA00022692"/>
    </source>
</evidence>
<dbReference type="GeneID" id="108008757"/>
<feature type="transmembrane region" description="Helical" evidence="6">
    <location>
        <begin position="27"/>
        <end position="45"/>
    </location>
</feature>
<comment type="similarity">
    <text evidence="6">Belongs to the insect chemoreceptor superfamily. Gustatory receptor (GR) family.</text>
</comment>
<keyword evidence="7" id="KW-1185">Reference proteome</keyword>
<proteinExistence type="inferred from homology"/>
<keyword evidence="6 8" id="KW-0675">Receptor</keyword>
<evidence type="ECO:0000313" key="7">
    <source>
        <dbReference type="Proteomes" id="UP001652628"/>
    </source>
</evidence>
<dbReference type="AlphaFoldDB" id="A0AB39Z420"/>
<feature type="transmembrane region" description="Helical" evidence="6">
    <location>
        <begin position="162"/>
        <end position="183"/>
    </location>
</feature>
<dbReference type="GO" id="GO:0050909">
    <property type="term" value="P:sensory perception of taste"/>
    <property type="evidence" value="ECO:0007669"/>
    <property type="project" value="InterPro"/>
</dbReference>
<comment type="subcellular location">
    <subcellularLocation>
        <location evidence="1 6">Cell membrane</location>
        <topology evidence="1 6">Multi-pass membrane protein</topology>
    </subcellularLocation>
</comment>
<dbReference type="CTD" id="37725"/>
<evidence type="ECO:0000256" key="4">
    <source>
        <dbReference type="ARBA" id="ARBA00022989"/>
    </source>
</evidence>
<evidence type="ECO:0000256" key="2">
    <source>
        <dbReference type="ARBA" id="ARBA00022475"/>
    </source>
</evidence>
<keyword evidence="2 6" id="KW-1003">Cell membrane</keyword>
<dbReference type="Pfam" id="PF08395">
    <property type="entry name" value="7tm_7"/>
    <property type="match status" value="1"/>
</dbReference>
<evidence type="ECO:0000256" key="5">
    <source>
        <dbReference type="ARBA" id="ARBA00023136"/>
    </source>
</evidence>
<sequence length="400" mass="46193">MDSSYWANLLLTINRFLGIFPSGRRGFLRWIHSLWCLFLLLYIWIGSICKLKEFRLDMPTIEKLLYLMEFPGNMSTIAILVYYAVLNSPRSYEVELQIHRLIKGLEAKAIRIVYKKQGQRTVYLMVAVIVFHGLCTVMDIVYNYNFDFWTSFYSNSVYNLPALMMSLGILQYALPLHLLCLLLEQMRISIEDLKLRQRPSRDITKLDAGYESAFAVLVDAGGGTSLLIEEMRSTCNRIDLIHKQLLSRFGLFLLLNMINSLISFCVELYLLFDFFDNPQWEESMLLAYRLLWLVMHGGRIWFILAVNEQILEQKCNLCQLINELEVCSSHLERTINRFLLQLQTSIDQPLEACGIVTLDTLSLGGFIGVLMAIVIFLIQIGLGNKSLMGVALNRSNWVYI</sequence>
<gene>
    <name evidence="8" type="primary">Gr59e</name>
</gene>
<dbReference type="Proteomes" id="UP001652628">
    <property type="component" value="Chromosome 2R"/>
</dbReference>
<keyword evidence="4 6" id="KW-1133">Transmembrane helix</keyword>
<feature type="transmembrane region" description="Helical" evidence="6">
    <location>
        <begin position="284"/>
        <end position="304"/>
    </location>
</feature>
<reference evidence="8" key="1">
    <citation type="submission" date="2025-08" db="UniProtKB">
        <authorList>
            <consortium name="RefSeq"/>
        </authorList>
    </citation>
    <scope>IDENTIFICATION</scope>
</reference>
<keyword evidence="6" id="KW-0807">Transducer</keyword>
<comment type="function">
    <text evidence="6">Gustatory receptor which mediates acceptance or avoidance behavior, depending on its substrates.</text>
</comment>
<feature type="transmembrane region" description="Helical" evidence="6">
    <location>
        <begin position="361"/>
        <end position="382"/>
    </location>
</feature>
<comment type="caution">
    <text evidence="6">Lacks conserved residue(s) required for the propagation of feature annotation.</text>
</comment>
<feature type="transmembrane region" description="Helical" evidence="6">
    <location>
        <begin position="249"/>
        <end position="272"/>
    </location>
</feature>
<evidence type="ECO:0000313" key="8">
    <source>
        <dbReference type="RefSeq" id="XP_016928143.2"/>
    </source>
</evidence>
<dbReference type="GO" id="GO:0005886">
    <property type="term" value="C:plasma membrane"/>
    <property type="evidence" value="ECO:0007669"/>
    <property type="project" value="UniProtKB-SubCell"/>
</dbReference>
<dbReference type="RefSeq" id="XP_016928143.2">
    <property type="nucleotide sequence ID" value="XM_017072654.4"/>
</dbReference>
<dbReference type="InterPro" id="IPR013604">
    <property type="entry name" value="7TM_chemorcpt"/>
</dbReference>
<evidence type="ECO:0000256" key="1">
    <source>
        <dbReference type="ARBA" id="ARBA00004651"/>
    </source>
</evidence>
<name>A0AB39Z420_DROSZ</name>
<keyword evidence="5 6" id="KW-0472">Membrane</keyword>
<feature type="transmembrane region" description="Helical" evidence="6">
    <location>
        <begin position="121"/>
        <end position="142"/>
    </location>
</feature>
<evidence type="ECO:0000256" key="6">
    <source>
        <dbReference type="RuleBase" id="RU363108"/>
    </source>
</evidence>